<protein>
    <submittedName>
        <fullName evidence="1">Uncharacterized protein</fullName>
    </submittedName>
</protein>
<gene>
    <name evidence="1" type="ORF">AWR36_012395</name>
</gene>
<dbReference type="EMBL" id="LRFG02000004">
    <property type="protein sequence ID" value="PCO04790.1"/>
    <property type="molecule type" value="Genomic_DNA"/>
</dbReference>
<comment type="caution">
    <text evidence="1">The sequence shown here is derived from an EMBL/GenBank/DDBJ whole genome shotgun (WGS) entry which is preliminary data.</text>
</comment>
<reference evidence="1" key="1">
    <citation type="submission" date="2017-08" db="EMBL/GenBank/DDBJ databases">
        <title>Microbulbifer marisrubri sp. nov., a halophilic alphaproteobacterium isolated from marine sediment of the Yellow Sea, China.</title>
        <authorList>
            <person name="Zhang G."/>
            <person name="Xiong Q."/>
        </authorList>
    </citation>
    <scope>NUCLEOTIDE SEQUENCE [LARGE SCALE GENOMIC DNA]</scope>
    <source>
        <strain evidence="1">WRN-8</strain>
    </source>
</reference>
<evidence type="ECO:0000313" key="1">
    <source>
        <dbReference type="EMBL" id="PCO04790.1"/>
    </source>
</evidence>
<organism evidence="1 2">
    <name type="scientific">Microbulbifer flavimaris</name>
    <dbReference type="NCBI Taxonomy" id="1781068"/>
    <lineage>
        <taxon>Bacteria</taxon>
        <taxon>Pseudomonadati</taxon>
        <taxon>Pseudomonadota</taxon>
        <taxon>Gammaproteobacteria</taxon>
        <taxon>Cellvibrionales</taxon>
        <taxon>Microbulbiferaceae</taxon>
        <taxon>Microbulbifer</taxon>
    </lineage>
</organism>
<keyword evidence="2" id="KW-1185">Reference proteome</keyword>
<accession>A0ABX4HXD7</accession>
<evidence type="ECO:0000313" key="2">
    <source>
        <dbReference type="Proteomes" id="UP000218427"/>
    </source>
</evidence>
<dbReference type="Proteomes" id="UP000218427">
    <property type="component" value="Unassembled WGS sequence"/>
</dbReference>
<sequence length="129" mass="14045">MGPANTQVRVQMPGRILRLTPTSEVTFAEMACTSRYLAEKFGHLSPMRILLDARGVVVRVMPAENQQIAELLSGLKGFATARIAVLHDACGNPMAATDRASQQRGLLVRQFFSEQAACHWLRAVGLVPG</sequence>
<dbReference type="RefSeq" id="WP_067085399.1">
    <property type="nucleotide sequence ID" value="NZ_LRFG02000004.1"/>
</dbReference>
<proteinExistence type="predicted"/>
<name>A0ABX4HXD7_9GAMM</name>